<keyword evidence="1" id="KW-0929">Antimicrobial</keyword>
<comment type="caution">
    <text evidence="4">The sequence shown here is derived from an EMBL/GenBank/DDBJ whole genome shotgun (WGS) entry which is preliminary data.</text>
</comment>
<organism evidence="4 5">
    <name type="scientific">Ophiophagus hannah</name>
    <name type="common">King cobra</name>
    <name type="synonym">Naja hannah</name>
    <dbReference type="NCBI Taxonomy" id="8665"/>
    <lineage>
        <taxon>Eukaryota</taxon>
        <taxon>Metazoa</taxon>
        <taxon>Chordata</taxon>
        <taxon>Craniata</taxon>
        <taxon>Vertebrata</taxon>
        <taxon>Euteleostomi</taxon>
        <taxon>Lepidosauria</taxon>
        <taxon>Squamata</taxon>
        <taxon>Bifurcata</taxon>
        <taxon>Unidentata</taxon>
        <taxon>Episquamata</taxon>
        <taxon>Toxicofera</taxon>
        <taxon>Serpentes</taxon>
        <taxon>Colubroidea</taxon>
        <taxon>Elapidae</taxon>
        <taxon>Elapinae</taxon>
        <taxon>Ophiophagus</taxon>
    </lineage>
</organism>
<dbReference type="Gene3D" id="3.15.20.10">
    <property type="entry name" value="Bactericidal permeability-increasing protein, domain 2"/>
    <property type="match status" value="1"/>
</dbReference>
<evidence type="ECO:0000256" key="1">
    <source>
        <dbReference type="RuleBase" id="RU369039"/>
    </source>
</evidence>
<keyword evidence="1 2" id="KW-0732">Signal</keyword>
<comment type="domain">
    <text evidence="1">The N-terminal region may be exposed to the interior of the granule, whereas the C-terminal portion may be embedded in the membrane. During phagocytosis and degranulation, proteases may be released and activated and cleave BPI at the junction of the N- and C-terminal portions of the molecule, providing controlled release of the N-terminal antibacterial fragment when bacteria are ingested.</text>
</comment>
<comment type="subcellular location">
    <subcellularLocation>
        <location evidence="1">Secreted</location>
    </subcellularLocation>
</comment>
<keyword evidence="1" id="KW-0399">Innate immunity</keyword>
<gene>
    <name evidence="4" type="primary">BPIFC</name>
    <name evidence="4" type="ORF">L345_15595</name>
</gene>
<protein>
    <recommendedName>
        <fullName evidence="1">Bactericidal permeability-increasing protein</fullName>
        <shortName evidence="1">BPI</shortName>
    </recommendedName>
</protein>
<dbReference type="InterPro" id="IPR001124">
    <property type="entry name" value="Lipid-bd_serum_glycop_C"/>
</dbReference>
<dbReference type="EMBL" id="AZIM01006426">
    <property type="protein sequence ID" value="ETE58683.1"/>
    <property type="molecule type" value="Genomic_DNA"/>
</dbReference>
<comment type="subunit">
    <text evidence="1">Monomer. Homodimer; disulfide-linked.</text>
</comment>
<dbReference type="Proteomes" id="UP000018936">
    <property type="component" value="Unassembled WGS sequence"/>
</dbReference>
<dbReference type="GO" id="GO:0045087">
    <property type="term" value="P:innate immune response"/>
    <property type="evidence" value="ECO:0007669"/>
    <property type="project" value="UniProtKB-UniRule"/>
</dbReference>
<dbReference type="Pfam" id="PF02886">
    <property type="entry name" value="LBP_BPI_CETP_C"/>
    <property type="match status" value="1"/>
</dbReference>
<comment type="function">
    <text evidence="1">The cytotoxic action of BPI is limited to many species of Gram-negative bacteria; this specificity may be explained by a strong affinity of the very basic N-terminal half for the negatively charged lipopolysaccharides that are unique to the Gram-negative bacterial outer envelope.</text>
</comment>
<dbReference type="InterPro" id="IPR032942">
    <property type="entry name" value="BPI/LBP/Plunc"/>
</dbReference>
<keyword evidence="1" id="KW-1015">Disulfide bond</keyword>
<sequence>MSNLYLTMMIWVLFLPIFEAHLFLKKEPKPPGALKLQITKRGLDYAKTHPNQTTSGEGLEGFFCKRQGSQTGHPKCSDCVHWQLGVKTFIWTNIVLRSLLVFLGLDVDDGGRPLVRLLSCLADVLDFEVCVGVEKSIDQFSNNLRNTKFWVQIDPIAGFNYSLVSKPQIAEDRCNLDFKGEFFLMGGHQRSPLVPSPLVLPKRSSSMVVIGISDVLVNSAAFVYFSGNMLQVKYTDKTLKRQFPEMPMELHLAAQKEPKLHFHPGGLDAIVLGRAEAFVVLPNSSLVHVFTLNVDCNFTGQIFLEGVHSGHSFAKVGGSVALKGFLILGYFSPFLVQLSPLETLLKIAGQVALSVHNLKLRAGKLLPAFYGASLMGPEVSVHEVSTWARGRWAPWASSPPATPFSQYF</sequence>
<dbReference type="PANTHER" id="PTHR10504">
    <property type="entry name" value="BACTERICIDAL PERMEABILITY-INCREASING BPI PROTEIN-RELATED"/>
    <property type="match status" value="1"/>
</dbReference>
<comment type="domain">
    <text evidence="1">The N- and C-terminal barrels adopt an identical fold despite having only 13% of conserved residues.</text>
</comment>
<feature type="chain" id="PRO_5004770735" description="Bactericidal permeability-increasing protein" evidence="2">
    <location>
        <begin position="21"/>
        <end position="408"/>
    </location>
</feature>
<keyword evidence="1" id="KW-0044">Antibiotic</keyword>
<evidence type="ECO:0000313" key="4">
    <source>
        <dbReference type="EMBL" id="ETE58683.1"/>
    </source>
</evidence>
<dbReference type="PANTHER" id="PTHR10504:SF84">
    <property type="entry name" value="BACTERICIDAL PERMEABILITY-INCREASING PROTEIN"/>
    <property type="match status" value="1"/>
</dbReference>
<dbReference type="OrthoDB" id="10255543at2759"/>
<keyword evidence="5" id="KW-1185">Reference proteome</keyword>
<evidence type="ECO:0000256" key="2">
    <source>
        <dbReference type="SAM" id="SignalP"/>
    </source>
</evidence>
<dbReference type="GO" id="GO:0031663">
    <property type="term" value="P:lipopolysaccharide-mediated signaling pathway"/>
    <property type="evidence" value="ECO:0007669"/>
    <property type="project" value="TreeGrafter"/>
</dbReference>
<feature type="signal peptide" evidence="2">
    <location>
        <begin position="1"/>
        <end position="20"/>
    </location>
</feature>
<keyword evidence="1" id="KW-0964">Secreted</keyword>
<accession>V8NAK5</accession>
<evidence type="ECO:0000313" key="5">
    <source>
        <dbReference type="Proteomes" id="UP000018936"/>
    </source>
</evidence>
<dbReference type="SUPFAM" id="SSF55394">
    <property type="entry name" value="Bactericidal permeability-increasing protein, BPI"/>
    <property type="match status" value="1"/>
</dbReference>
<dbReference type="GO" id="GO:0050829">
    <property type="term" value="P:defense response to Gram-negative bacterium"/>
    <property type="evidence" value="ECO:0007669"/>
    <property type="project" value="UniProtKB-UniRule"/>
</dbReference>
<proteinExistence type="predicted"/>
<dbReference type="SMART" id="SM00329">
    <property type="entry name" value="BPI2"/>
    <property type="match status" value="1"/>
</dbReference>
<dbReference type="AlphaFoldDB" id="V8NAK5"/>
<dbReference type="GO" id="GO:0005615">
    <property type="term" value="C:extracellular space"/>
    <property type="evidence" value="ECO:0007669"/>
    <property type="project" value="UniProtKB-UniRule"/>
</dbReference>
<dbReference type="GO" id="GO:0001530">
    <property type="term" value="F:lipopolysaccharide binding"/>
    <property type="evidence" value="ECO:0007669"/>
    <property type="project" value="TreeGrafter"/>
</dbReference>
<keyword evidence="1" id="KW-0391">Immunity</keyword>
<keyword evidence="1" id="KW-0325">Glycoprotein</keyword>
<dbReference type="InterPro" id="IPR017943">
    <property type="entry name" value="Bactericidal_perm-incr_a/b_dom"/>
</dbReference>
<feature type="domain" description="Lipid-binding serum glycoprotein C-terminal" evidence="3">
    <location>
        <begin position="202"/>
        <end position="386"/>
    </location>
</feature>
<reference evidence="4 5" key="1">
    <citation type="journal article" date="2013" name="Proc. Natl. Acad. Sci. U.S.A.">
        <title>The king cobra genome reveals dynamic gene evolution and adaptation in the snake venom system.</title>
        <authorList>
            <person name="Vonk F.J."/>
            <person name="Casewell N.R."/>
            <person name="Henkel C.V."/>
            <person name="Heimberg A.M."/>
            <person name="Jansen H.J."/>
            <person name="McCleary R.J."/>
            <person name="Kerkkamp H.M."/>
            <person name="Vos R.A."/>
            <person name="Guerreiro I."/>
            <person name="Calvete J.J."/>
            <person name="Wuster W."/>
            <person name="Woods A.E."/>
            <person name="Logan J.M."/>
            <person name="Harrison R.A."/>
            <person name="Castoe T.A."/>
            <person name="de Koning A.P."/>
            <person name="Pollock D.D."/>
            <person name="Yandell M."/>
            <person name="Calderon D."/>
            <person name="Renjifo C."/>
            <person name="Currier R.B."/>
            <person name="Salgado D."/>
            <person name="Pla D."/>
            <person name="Sanz L."/>
            <person name="Hyder A.S."/>
            <person name="Ribeiro J.M."/>
            <person name="Arntzen J.W."/>
            <person name="van den Thillart G.E."/>
            <person name="Boetzer M."/>
            <person name="Pirovano W."/>
            <person name="Dirks R.P."/>
            <person name="Spaink H.P."/>
            <person name="Duboule D."/>
            <person name="McGlinn E."/>
            <person name="Kini R.M."/>
            <person name="Richardson M.K."/>
        </authorList>
    </citation>
    <scope>NUCLEOTIDE SEQUENCE</scope>
    <source>
        <tissue evidence="4">Blood</tissue>
    </source>
</reference>
<name>V8NAK5_OPHHA</name>
<evidence type="ECO:0000259" key="3">
    <source>
        <dbReference type="SMART" id="SM00329"/>
    </source>
</evidence>